<dbReference type="AlphaFoldDB" id="F7R0E2"/>
<comment type="caution">
    <text evidence="1">The sequence shown here is derived from an EMBL/GenBank/DDBJ whole genome shotgun (WGS) entry which is preliminary data.</text>
</comment>
<evidence type="ECO:0000313" key="2">
    <source>
        <dbReference type="Proteomes" id="UP000002971"/>
    </source>
</evidence>
<gene>
    <name evidence="1" type="ORF">LRU_01271</name>
</gene>
<sequence length="59" mass="6738">MILLNAAPAQSARQVISQNYRHVLFRVIPIISKRLSCIHKKTGLDLRLIANHPVFQFEA</sequence>
<dbReference type="Proteomes" id="UP000002971">
    <property type="component" value="Unassembled WGS sequence"/>
</dbReference>
<protein>
    <submittedName>
        <fullName evidence="1">Uncharacterized protein</fullName>
    </submittedName>
</protein>
<name>F7R0E2_9LACO</name>
<dbReference type="EMBL" id="AFOJ01000005">
    <property type="protein sequence ID" value="EGM51757.1"/>
    <property type="molecule type" value="Genomic_DNA"/>
</dbReference>
<proteinExistence type="predicted"/>
<accession>F7R0E2</accession>
<evidence type="ECO:0000313" key="1">
    <source>
        <dbReference type="EMBL" id="EGM51757.1"/>
    </source>
</evidence>
<organism evidence="1 2">
    <name type="scientific">Ligilactobacillus ruminis SPM0211</name>
    <dbReference type="NCBI Taxonomy" id="1040964"/>
    <lineage>
        <taxon>Bacteria</taxon>
        <taxon>Bacillati</taxon>
        <taxon>Bacillota</taxon>
        <taxon>Bacilli</taxon>
        <taxon>Lactobacillales</taxon>
        <taxon>Lactobacillaceae</taxon>
        <taxon>Ligilactobacillus</taxon>
    </lineage>
</organism>
<reference evidence="1 2" key="1">
    <citation type="journal article" date="2011" name="J. Bacteriol.">
        <title>Genome Sequence of Lactobacillus ruminis SPM0211, Isolated from a Fecal Sample from a Healthy Korean.</title>
        <authorList>
            <person name="Lee S."/>
            <person name="Cho Y.J."/>
            <person name="Lee A.H."/>
            <person name="Chun J."/>
            <person name="Ha N.J."/>
            <person name="Ko G."/>
        </authorList>
    </citation>
    <scope>NUCLEOTIDE SEQUENCE [LARGE SCALE GENOMIC DNA]</scope>
    <source>
        <strain evidence="1 2">SPM0211</strain>
    </source>
</reference>